<feature type="compositionally biased region" description="Polar residues" evidence="1">
    <location>
        <begin position="71"/>
        <end position="83"/>
    </location>
</feature>
<accession>A0A3P6RDX4</accession>
<dbReference type="OrthoDB" id="10393324at2759"/>
<proteinExistence type="predicted"/>
<keyword evidence="2" id="KW-0472">Membrane</keyword>
<evidence type="ECO:0000313" key="3">
    <source>
        <dbReference type="EMBL" id="VDK40218.1"/>
    </source>
</evidence>
<keyword evidence="2" id="KW-1133">Transmembrane helix</keyword>
<name>A0A3P6RDX4_DIBLA</name>
<evidence type="ECO:0000313" key="4">
    <source>
        <dbReference type="Proteomes" id="UP000281553"/>
    </source>
</evidence>
<feature type="region of interest" description="Disordered" evidence="1">
    <location>
        <begin position="65"/>
        <end position="93"/>
    </location>
</feature>
<protein>
    <submittedName>
        <fullName evidence="3">Uncharacterized protein</fullName>
    </submittedName>
</protein>
<keyword evidence="2" id="KW-0812">Transmembrane</keyword>
<evidence type="ECO:0000256" key="2">
    <source>
        <dbReference type="SAM" id="Phobius"/>
    </source>
</evidence>
<keyword evidence="4" id="KW-1185">Reference proteome</keyword>
<dbReference type="Proteomes" id="UP000281553">
    <property type="component" value="Unassembled WGS sequence"/>
</dbReference>
<dbReference type="AlphaFoldDB" id="A0A3P6RDX4"/>
<feature type="transmembrane region" description="Helical" evidence="2">
    <location>
        <begin position="27"/>
        <end position="50"/>
    </location>
</feature>
<gene>
    <name evidence="3" type="ORF">DILT_LOCUS1115</name>
</gene>
<reference evidence="3 4" key="1">
    <citation type="submission" date="2018-11" db="EMBL/GenBank/DDBJ databases">
        <authorList>
            <consortium name="Pathogen Informatics"/>
        </authorList>
    </citation>
    <scope>NUCLEOTIDE SEQUENCE [LARGE SCALE GENOMIC DNA]</scope>
</reference>
<organism evidence="3 4">
    <name type="scientific">Dibothriocephalus latus</name>
    <name type="common">Fish tapeworm</name>
    <name type="synonym">Diphyllobothrium latum</name>
    <dbReference type="NCBI Taxonomy" id="60516"/>
    <lineage>
        <taxon>Eukaryota</taxon>
        <taxon>Metazoa</taxon>
        <taxon>Spiralia</taxon>
        <taxon>Lophotrochozoa</taxon>
        <taxon>Platyhelminthes</taxon>
        <taxon>Cestoda</taxon>
        <taxon>Eucestoda</taxon>
        <taxon>Diphyllobothriidea</taxon>
        <taxon>Diphyllobothriidae</taxon>
        <taxon>Dibothriocephalus</taxon>
    </lineage>
</organism>
<dbReference type="EMBL" id="UYRU01006592">
    <property type="protein sequence ID" value="VDK40218.1"/>
    <property type="molecule type" value="Genomic_DNA"/>
</dbReference>
<evidence type="ECO:0000256" key="1">
    <source>
        <dbReference type="SAM" id="MobiDB-lite"/>
    </source>
</evidence>
<sequence length="93" mass="9921">MVPAATTTAGASEDTPRVEKFCSRKKLFHLHMAALVLFAAGSGLVMFGVYQLQTAHLVEAAACMDSKSDNRSTGTGKDNSTTPDGPREDCNTW</sequence>